<dbReference type="AlphaFoldDB" id="A0A8S3CKU1"/>
<dbReference type="EMBL" id="CAJOBH010174233">
    <property type="protein sequence ID" value="CAF4920223.1"/>
    <property type="molecule type" value="Genomic_DNA"/>
</dbReference>
<evidence type="ECO:0000313" key="2">
    <source>
        <dbReference type="Proteomes" id="UP000681967"/>
    </source>
</evidence>
<name>A0A8S3CKU1_9BILA</name>
<organism evidence="1 2">
    <name type="scientific">Rotaria magnacalcarata</name>
    <dbReference type="NCBI Taxonomy" id="392030"/>
    <lineage>
        <taxon>Eukaryota</taxon>
        <taxon>Metazoa</taxon>
        <taxon>Spiralia</taxon>
        <taxon>Gnathifera</taxon>
        <taxon>Rotifera</taxon>
        <taxon>Eurotatoria</taxon>
        <taxon>Bdelloidea</taxon>
        <taxon>Philodinida</taxon>
        <taxon>Philodinidae</taxon>
        <taxon>Rotaria</taxon>
    </lineage>
</organism>
<dbReference type="Proteomes" id="UP000681967">
    <property type="component" value="Unassembled WGS sequence"/>
</dbReference>
<sequence>MYQIEEHLAPLPGVITNSLLDESSSDNDSSVEVMSIVDENEYELIKWTNYLQLNSD</sequence>
<feature type="non-terminal residue" evidence="1">
    <location>
        <position position="56"/>
    </location>
</feature>
<comment type="caution">
    <text evidence="1">The sequence shown here is derived from an EMBL/GenBank/DDBJ whole genome shotgun (WGS) entry which is preliminary data.</text>
</comment>
<proteinExistence type="predicted"/>
<evidence type="ECO:0000313" key="1">
    <source>
        <dbReference type="EMBL" id="CAF4920223.1"/>
    </source>
</evidence>
<gene>
    <name evidence="1" type="ORF">BYL167_LOCUS52931</name>
</gene>
<accession>A0A8S3CKU1</accession>
<protein>
    <submittedName>
        <fullName evidence="1">Uncharacterized protein</fullName>
    </submittedName>
</protein>
<reference evidence="1" key="1">
    <citation type="submission" date="2021-02" db="EMBL/GenBank/DDBJ databases">
        <authorList>
            <person name="Nowell W R."/>
        </authorList>
    </citation>
    <scope>NUCLEOTIDE SEQUENCE</scope>
</reference>